<dbReference type="RefSeq" id="WP_053093696.1">
    <property type="nucleotide sequence ID" value="NZ_CABVQC010000154.1"/>
</dbReference>
<comment type="similarity">
    <text evidence="1">Belongs to the antirestriction protein family.</text>
</comment>
<dbReference type="Gene3D" id="3.30.70.3580">
    <property type="entry name" value="Antirestriction protein"/>
    <property type="match status" value="1"/>
</dbReference>
<dbReference type="AlphaFoldDB" id="A0A6P2TFI4"/>
<protein>
    <submittedName>
        <fullName evidence="2">Antirestriction protein KlcA</fullName>
    </submittedName>
</protein>
<evidence type="ECO:0000313" key="3">
    <source>
        <dbReference type="Proteomes" id="UP000494261"/>
    </source>
</evidence>
<name>A0A6P2TFI4_9BURK</name>
<gene>
    <name evidence="2" type="ORF">BLA13014_08409</name>
</gene>
<sequence length="68" mass="7636">MRRFQVQWPLNGDEGETGADAFGIVVTLLVLCHIAEVTGDDRFVDRYHRLLDYASQRPESAEISAAID</sequence>
<dbReference type="Pfam" id="PF03230">
    <property type="entry name" value="Antirestrict"/>
    <property type="match status" value="1"/>
</dbReference>
<reference evidence="2 3" key="1">
    <citation type="submission" date="2019-09" db="EMBL/GenBank/DDBJ databases">
        <authorList>
            <person name="Depoorter E."/>
        </authorList>
    </citation>
    <scope>NUCLEOTIDE SEQUENCE [LARGE SCALE GENOMIC DNA]</scope>
    <source>
        <strain evidence="2">LMG 13014</strain>
    </source>
</reference>
<dbReference type="InterPro" id="IPR004914">
    <property type="entry name" value="Antirestrict"/>
</dbReference>
<evidence type="ECO:0000313" key="2">
    <source>
        <dbReference type="EMBL" id="VWC55113.1"/>
    </source>
</evidence>
<dbReference type="Proteomes" id="UP000494261">
    <property type="component" value="Unassembled WGS sequence"/>
</dbReference>
<dbReference type="InterPro" id="IPR042297">
    <property type="entry name" value="Antirestriction_sf"/>
</dbReference>
<evidence type="ECO:0000256" key="1">
    <source>
        <dbReference type="ARBA" id="ARBA00008618"/>
    </source>
</evidence>
<dbReference type="EMBL" id="CABVQC010000154">
    <property type="protein sequence ID" value="VWC55113.1"/>
    <property type="molecule type" value="Genomic_DNA"/>
</dbReference>
<organism evidence="2 3">
    <name type="scientific">Burkholderia aenigmatica</name>
    <dbReference type="NCBI Taxonomy" id="2015348"/>
    <lineage>
        <taxon>Bacteria</taxon>
        <taxon>Pseudomonadati</taxon>
        <taxon>Pseudomonadota</taxon>
        <taxon>Betaproteobacteria</taxon>
        <taxon>Burkholderiales</taxon>
        <taxon>Burkholderiaceae</taxon>
        <taxon>Burkholderia</taxon>
        <taxon>Burkholderia cepacia complex</taxon>
    </lineage>
</organism>
<proteinExistence type="inferred from homology"/>
<accession>A0A6P2TFI4</accession>